<evidence type="ECO:0000313" key="2">
    <source>
        <dbReference type="Proteomes" id="UP000000305"/>
    </source>
</evidence>
<dbReference type="Proteomes" id="UP000000305">
    <property type="component" value="Unassembled WGS sequence"/>
</dbReference>
<name>E9FZB2_DAPPU</name>
<dbReference type="HOGENOM" id="CLU_2815053_0_0_1"/>
<gene>
    <name evidence="1" type="ORF">DAPPUDRAFT_235885</name>
</gene>
<protein>
    <submittedName>
        <fullName evidence="1">Uncharacterized protein</fullName>
    </submittedName>
</protein>
<dbReference type="KEGG" id="dpx:DAPPUDRAFT_235885"/>
<reference evidence="1 2" key="1">
    <citation type="journal article" date="2011" name="Science">
        <title>The ecoresponsive genome of Daphnia pulex.</title>
        <authorList>
            <person name="Colbourne J.K."/>
            <person name="Pfrender M.E."/>
            <person name="Gilbert D."/>
            <person name="Thomas W.K."/>
            <person name="Tucker A."/>
            <person name="Oakley T.H."/>
            <person name="Tokishita S."/>
            <person name="Aerts A."/>
            <person name="Arnold G.J."/>
            <person name="Basu M.K."/>
            <person name="Bauer D.J."/>
            <person name="Caceres C.E."/>
            <person name="Carmel L."/>
            <person name="Casola C."/>
            <person name="Choi J.H."/>
            <person name="Detter J.C."/>
            <person name="Dong Q."/>
            <person name="Dusheyko S."/>
            <person name="Eads B.D."/>
            <person name="Frohlich T."/>
            <person name="Geiler-Samerotte K.A."/>
            <person name="Gerlach D."/>
            <person name="Hatcher P."/>
            <person name="Jogdeo S."/>
            <person name="Krijgsveld J."/>
            <person name="Kriventseva E.V."/>
            <person name="Kultz D."/>
            <person name="Laforsch C."/>
            <person name="Lindquist E."/>
            <person name="Lopez J."/>
            <person name="Manak J.R."/>
            <person name="Muller J."/>
            <person name="Pangilinan J."/>
            <person name="Patwardhan R.P."/>
            <person name="Pitluck S."/>
            <person name="Pritham E.J."/>
            <person name="Rechtsteiner A."/>
            <person name="Rho M."/>
            <person name="Rogozin I.B."/>
            <person name="Sakarya O."/>
            <person name="Salamov A."/>
            <person name="Schaack S."/>
            <person name="Shapiro H."/>
            <person name="Shiga Y."/>
            <person name="Skalitzky C."/>
            <person name="Smith Z."/>
            <person name="Souvorov A."/>
            <person name="Sung W."/>
            <person name="Tang Z."/>
            <person name="Tsuchiya D."/>
            <person name="Tu H."/>
            <person name="Vos H."/>
            <person name="Wang M."/>
            <person name="Wolf Y.I."/>
            <person name="Yamagata H."/>
            <person name="Yamada T."/>
            <person name="Ye Y."/>
            <person name="Shaw J.R."/>
            <person name="Andrews J."/>
            <person name="Crease T.J."/>
            <person name="Tang H."/>
            <person name="Lucas S.M."/>
            <person name="Robertson H.M."/>
            <person name="Bork P."/>
            <person name="Koonin E.V."/>
            <person name="Zdobnov E.M."/>
            <person name="Grigoriev I.V."/>
            <person name="Lynch M."/>
            <person name="Boore J.L."/>
        </authorList>
    </citation>
    <scope>NUCLEOTIDE SEQUENCE [LARGE SCALE GENOMIC DNA]</scope>
</reference>
<organism evidence="1 2">
    <name type="scientific">Daphnia pulex</name>
    <name type="common">Water flea</name>
    <dbReference type="NCBI Taxonomy" id="6669"/>
    <lineage>
        <taxon>Eukaryota</taxon>
        <taxon>Metazoa</taxon>
        <taxon>Ecdysozoa</taxon>
        <taxon>Arthropoda</taxon>
        <taxon>Crustacea</taxon>
        <taxon>Branchiopoda</taxon>
        <taxon>Diplostraca</taxon>
        <taxon>Cladocera</taxon>
        <taxon>Anomopoda</taxon>
        <taxon>Daphniidae</taxon>
        <taxon>Daphnia</taxon>
    </lineage>
</organism>
<proteinExistence type="predicted"/>
<dbReference type="EMBL" id="GL732528">
    <property type="protein sequence ID" value="EFX87295.1"/>
    <property type="molecule type" value="Genomic_DNA"/>
</dbReference>
<keyword evidence="2" id="KW-1185">Reference proteome</keyword>
<sequence length="67" mass="7398">MSIHIDFVLPGRPSPVKKSANLPIYLVDLIPPSKVGGNKQLKRHDFLSIFLMMPFDSVGLGLQVQVP</sequence>
<dbReference type="InParanoid" id="E9FZB2"/>
<accession>E9FZB2</accession>
<evidence type="ECO:0000313" key="1">
    <source>
        <dbReference type="EMBL" id="EFX87295.1"/>
    </source>
</evidence>
<dbReference type="AlphaFoldDB" id="E9FZB2"/>